<sequence>MTAISVSSHSTAHPLPARTAYGYVALAAVLSAGPSMWGSAVKFAAAHDLLQPNSWTEGTRDAISILAIVFSAGCALKWWKARTRPGRVRQQCVNAVVLMVTVECCLAVSGWPRDTPTTAGEGKLLTIGLLLWFARELLLRHGVAPSVTGLGFGPATVERHTVAGVLAGGVTLIALILTCTQIRIFLFEHFPVYGPGLSGPGNLFEEVARYAWTSVVEELLLTAVVVTLLVAARRPAWEWLLVAAVLRFLPHLYLGLSGMDTLLLGAGAAWIFYRYRDVLPLIVAHFLYNTVILDFTAQLPQRWAAVVLAWVAAGVVTVVAVVSPGSAPSPRRHPAKPTPRH</sequence>
<keyword evidence="1" id="KW-0812">Transmembrane</keyword>
<dbReference type="OrthoDB" id="4084454at2"/>
<feature type="transmembrane region" description="Helical" evidence="1">
    <location>
        <begin position="164"/>
        <end position="187"/>
    </location>
</feature>
<dbReference type="GO" id="GO:0080120">
    <property type="term" value="P:CAAX-box protein maturation"/>
    <property type="evidence" value="ECO:0007669"/>
    <property type="project" value="UniProtKB-ARBA"/>
</dbReference>
<dbReference type="Proteomes" id="UP000295345">
    <property type="component" value="Unassembled WGS sequence"/>
</dbReference>
<comment type="caution">
    <text evidence="3">The sequence shown here is derived from an EMBL/GenBank/DDBJ whole genome shotgun (WGS) entry which is preliminary data.</text>
</comment>
<keyword evidence="3" id="KW-0378">Hydrolase</keyword>
<dbReference type="GO" id="GO:0004175">
    <property type="term" value="F:endopeptidase activity"/>
    <property type="evidence" value="ECO:0007669"/>
    <property type="project" value="UniProtKB-ARBA"/>
</dbReference>
<reference evidence="3 4" key="1">
    <citation type="submission" date="2019-03" db="EMBL/GenBank/DDBJ databases">
        <title>Draft genome sequences of novel Actinobacteria.</title>
        <authorList>
            <person name="Sahin N."/>
            <person name="Ay H."/>
            <person name="Saygin H."/>
        </authorList>
    </citation>
    <scope>NUCLEOTIDE SEQUENCE [LARGE SCALE GENOMIC DNA]</scope>
    <source>
        <strain evidence="3 4">DSM 41900</strain>
    </source>
</reference>
<organism evidence="3 4">
    <name type="scientific">Streptomyces hainanensis</name>
    <dbReference type="NCBI Taxonomy" id="402648"/>
    <lineage>
        <taxon>Bacteria</taxon>
        <taxon>Bacillati</taxon>
        <taxon>Actinomycetota</taxon>
        <taxon>Actinomycetes</taxon>
        <taxon>Kitasatosporales</taxon>
        <taxon>Streptomycetaceae</taxon>
        <taxon>Streptomyces</taxon>
    </lineage>
</organism>
<feature type="transmembrane region" description="Helical" evidence="1">
    <location>
        <begin position="207"/>
        <end position="231"/>
    </location>
</feature>
<evidence type="ECO:0000256" key="1">
    <source>
        <dbReference type="SAM" id="Phobius"/>
    </source>
</evidence>
<feature type="transmembrane region" description="Helical" evidence="1">
    <location>
        <begin position="252"/>
        <end position="272"/>
    </location>
</feature>
<evidence type="ECO:0000259" key="2">
    <source>
        <dbReference type="Pfam" id="PF02517"/>
    </source>
</evidence>
<proteinExistence type="predicted"/>
<feature type="transmembrane region" description="Helical" evidence="1">
    <location>
        <begin position="20"/>
        <end position="41"/>
    </location>
</feature>
<name>A0A4R4TTR7_9ACTN</name>
<gene>
    <name evidence="3" type="ORF">E1283_07110</name>
</gene>
<feature type="domain" description="CAAX prenyl protease 2/Lysostaphin resistance protein A-like" evidence="2">
    <location>
        <begin position="212"/>
        <end position="291"/>
    </location>
</feature>
<dbReference type="GO" id="GO:0008237">
    <property type="term" value="F:metallopeptidase activity"/>
    <property type="evidence" value="ECO:0007669"/>
    <property type="project" value="UniProtKB-KW"/>
</dbReference>
<dbReference type="InterPro" id="IPR003675">
    <property type="entry name" value="Rce1/LyrA-like_dom"/>
</dbReference>
<keyword evidence="3" id="KW-0482">Metalloprotease</keyword>
<keyword evidence="3" id="KW-0645">Protease</keyword>
<keyword evidence="4" id="KW-1185">Reference proteome</keyword>
<feature type="transmembrane region" description="Helical" evidence="1">
    <location>
        <begin position="303"/>
        <end position="322"/>
    </location>
</feature>
<dbReference type="AlphaFoldDB" id="A0A4R4TTR7"/>
<feature type="transmembrane region" description="Helical" evidence="1">
    <location>
        <begin position="61"/>
        <end position="79"/>
    </location>
</feature>
<protein>
    <submittedName>
        <fullName evidence="3">CPBP family intramembrane metalloprotease</fullName>
    </submittedName>
</protein>
<keyword evidence="1" id="KW-1133">Transmembrane helix</keyword>
<dbReference type="EMBL" id="SMKI01000052">
    <property type="protein sequence ID" value="TDC77499.1"/>
    <property type="molecule type" value="Genomic_DNA"/>
</dbReference>
<dbReference type="GO" id="GO:0006508">
    <property type="term" value="P:proteolysis"/>
    <property type="evidence" value="ECO:0007669"/>
    <property type="project" value="UniProtKB-KW"/>
</dbReference>
<evidence type="ECO:0000313" key="4">
    <source>
        <dbReference type="Proteomes" id="UP000295345"/>
    </source>
</evidence>
<dbReference type="Pfam" id="PF02517">
    <property type="entry name" value="Rce1-like"/>
    <property type="match status" value="1"/>
</dbReference>
<evidence type="ECO:0000313" key="3">
    <source>
        <dbReference type="EMBL" id="TDC77499.1"/>
    </source>
</evidence>
<keyword evidence="1" id="KW-0472">Membrane</keyword>
<accession>A0A4R4TTR7</accession>